<dbReference type="InterPro" id="IPR020449">
    <property type="entry name" value="Tscrpt_reg_AraC-type_HTH"/>
</dbReference>
<gene>
    <name evidence="5" type="ORF">KZJ38_30795</name>
</gene>
<dbReference type="EMBL" id="CP080096">
    <property type="protein sequence ID" value="QYD71410.1"/>
    <property type="molecule type" value="Genomic_DNA"/>
</dbReference>
<dbReference type="PROSITE" id="PS01124">
    <property type="entry name" value="HTH_ARAC_FAMILY_2"/>
    <property type="match status" value="1"/>
</dbReference>
<dbReference type="InterPro" id="IPR018062">
    <property type="entry name" value="HTH_AraC-typ_CS"/>
</dbReference>
<dbReference type="SMART" id="SM00342">
    <property type="entry name" value="HTH_ARAC"/>
    <property type="match status" value="1"/>
</dbReference>
<evidence type="ECO:0000259" key="4">
    <source>
        <dbReference type="PROSITE" id="PS01124"/>
    </source>
</evidence>
<organism evidence="5 6">
    <name type="scientific">Paraburkholderia edwinii</name>
    <dbReference type="NCBI Taxonomy" id="2861782"/>
    <lineage>
        <taxon>Bacteria</taxon>
        <taxon>Pseudomonadati</taxon>
        <taxon>Pseudomonadota</taxon>
        <taxon>Betaproteobacteria</taxon>
        <taxon>Burkholderiales</taxon>
        <taxon>Burkholderiaceae</taxon>
        <taxon>Paraburkholderia</taxon>
    </lineage>
</organism>
<keyword evidence="3" id="KW-0804">Transcription</keyword>
<keyword evidence="2" id="KW-0238">DNA-binding</keyword>
<dbReference type="InterPro" id="IPR035418">
    <property type="entry name" value="AraC-bd_2"/>
</dbReference>
<proteinExistence type="predicted"/>
<feature type="domain" description="HTH araC/xylS-type" evidence="4">
    <location>
        <begin position="209"/>
        <end position="308"/>
    </location>
</feature>
<evidence type="ECO:0000313" key="5">
    <source>
        <dbReference type="EMBL" id="QYD71410.1"/>
    </source>
</evidence>
<evidence type="ECO:0000256" key="3">
    <source>
        <dbReference type="ARBA" id="ARBA00023163"/>
    </source>
</evidence>
<keyword evidence="6" id="KW-1185">Reference proteome</keyword>
<name>A0ABX8UWX7_9BURK</name>
<evidence type="ECO:0000313" key="6">
    <source>
        <dbReference type="Proteomes" id="UP000826462"/>
    </source>
</evidence>
<dbReference type="SUPFAM" id="SSF46689">
    <property type="entry name" value="Homeodomain-like"/>
    <property type="match status" value="1"/>
</dbReference>
<dbReference type="Pfam" id="PF12833">
    <property type="entry name" value="HTH_18"/>
    <property type="match status" value="1"/>
</dbReference>
<protein>
    <submittedName>
        <fullName evidence="5">Helix-turn-helix domain-containing protein</fullName>
    </submittedName>
</protein>
<dbReference type="Proteomes" id="UP000826462">
    <property type="component" value="Chromosome 2"/>
</dbReference>
<dbReference type="RefSeq" id="WP_219800840.1">
    <property type="nucleotide sequence ID" value="NZ_CP080096.1"/>
</dbReference>
<dbReference type="PANTHER" id="PTHR46796">
    <property type="entry name" value="HTH-TYPE TRANSCRIPTIONAL ACTIVATOR RHAS-RELATED"/>
    <property type="match status" value="1"/>
</dbReference>
<reference evidence="5 6" key="1">
    <citation type="submission" date="2021-07" db="EMBL/GenBank/DDBJ databases">
        <title>Paraburkholderia edwinii protects Aspergillus sp. from phenazines by acting as a toxin sponge.</title>
        <authorList>
            <person name="Dahlstrom K.M."/>
            <person name="Newman D.K."/>
        </authorList>
    </citation>
    <scope>NUCLEOTIDE SEQUENCE [LARGE SCALE GENOMIC DNA]</scope>
    <source>
        <strain evidence="5 6">Pe01</strain>
    </source>
</reference>
<sequence length="352" mass="38228">MDTGFFESSWDGAPSGRNAWIDAVSAHGMQCRIDACHSVPSIVNGARAGQTDILNIEVAWQSVSPIMQRPRFWNGEHLYVKVVRSGTMSVEQRGQTVEFGPGDIAVLDPLHMFNESFREPTRLAILRFPKAALRERGLRHRFPMVFRPDSASGDVGAVREFLLNLTSQAGKASEPLLERLSDQCLDLMDVFVNERDSCASRRASVATMLRAKQVIARRIGDPELSVVRIAEELNISTSCLTRALKANGLSPMRYAWSLRLEHATRMLAGAQQGAIQEIAYRCGFASAAHFSRAFKERYGMTPRAYAASRKAAVEHGDATGGGEADGDAFEQAQAERLTAAAASAAAAAAASA</sequence>
<dbReference type="Gene3D" id="1.10.10.60">
    <property type="entry name" value="Homeodomain-like"/>
    <property type="match status" value="1"/>
</dbReference>
<dbReference type="PANTHER" id="PTHR46796:SF6">
    <property type="entry name" value="ARAC SUBFAMILY"/>
    <property type="match status" value="1"/>
</dbReference>
<accession>A0ABX8UWX7</accession>
<dbReference type="PRINTS" id="PR00032">
    <property type="entry name" value="HTHARAC"/>
</dbReference>
<dbReference type="InterPro" id="IPR018060">
    <property type="entry name" value="HTH_AraC"/>
</dbReference>
<evidence type="ECO:0000256" key="1">
    <source>
        <dbReference type="ARBA" id="ARBA00023015"/>
    </source>
</evidence>
<dbReference type="PROSITE" id="PS00041">
    <property type="entry name" value="HTH_ARAC_FAMILY_1"/>
    <property type="match status" value="1"/>
</dbReference>
<keyword evidence="1" id="KW-0805">Transcription regulation</keyword>
<evidence type="ECO:0000256" key="2">
    <source>
        <dbReference type="ARBA" id="ARBA00023125"/>
    </source>
</evidence>
<dbReference type="InterPro" id="IPR050204">
    <property type="entry name" value="AraC_XylS_family_regulators"/>
</dbReference>
<dbReference type="InterPro" id="IPR009057">
    <property type="entry name" value="Homeodomain-like_sf"/>
</dbReference>
<dbReference type="Pfam" id="PF14525">
    <property type="entry name" value="AraC_binding_2"/>
    <property type="match status" value="1"/>
</dbReference>